<sequence length="268" mass="30662">MQLYGHRGAKGEAPENTLAGFRHAYRHGIRRFEMDILLSSDGVPMVIHDLSLERTTGNSRAVSKASASEMGGMDARQNTTGWHHTTGVPTLDQVVAACPDFEHLQLEVKNDDRRRLNRLCNRLVEWIQKENLYQRITLTSSNGWFLRAARRLDRRISLGYVAERRYPPPLRQARRLDCSYLCCNSHLCQPALINRAHQYGLHVSAWTVNRIHDMLVLEKAGVDSIITDYPTSALIYFENRRRVGDFCRPEWNQSEADRDTGSSIGREA</sequence>
<dbReference type="RefSeq" id="WP_133736511.1">
    <property type="nucleotide sequence ID" value="NZ_SOAX01000005.1"/>
</dbReference>
<organism evidence="2 3">
    <name type="scientific">Halospina denitrificans</name>
    <dbReference type="NCBI Taxonomy" id="332522"/>
    <lineage>
        <taxon>Bacteria</taxon>
        <taxon>Pseudomonadati</taxon>
        <taxon>Pseudomonadota</taxon>
        <taxon>Gammaproteobacteria</taxon>
        <taxon>Halospina</taxon>
    </lineage>
</organism>
<dbReference type="AlphaFoldDB" id="A0A4R7JQ20"/>
<dbReference type="OrthoDB" id="9795622at2"/>
<name>A0A4R7JQ20_9GAMM</name>
<keyword evidence="3" id="KW-1185">Reference proteome</keyword>
<dbReference type="InterPro" id="IPR030395">
    <property type="entry name" value="GP_PDE_dom"/>
</dbReference>
<gene>
    <name evidence="2" type="ORF">DES49_2255</name>
</gene>
<dbReference type="PROSITE" id="PS50007">
    <property type="entry name" value="PIPLC_X_DOMAIN"/>
    <property type="match status" value="1"/>
</dbReference>
<dbReference type="PROSITE" id="PS51704">
    <property type="entry name" value="GP_PDE"/>
    <property type="match status" value="1"/>
</dbReference>
<accession>A0A4R7JQ20</accession>
<dbReference type="Proteomes" id="UP000295830">
    <property type="component" value="Unassembled WGS sequence"/>
</dbReference>
<evidence type="ECO:0000259" key="1">
    <source>
        <dbReference type="PROSITE" id="PS51704"/>
    </source>
</evidence>
<dbReference type="PANTHER" id="PTHR46211:SF1">
    <property type="entry name" value="GLYCEROPHOSPHODIESTER PHOSPHODIESTERASE, CYTOPLASMIC"/>
    <property type="match status" value="1"/>
</dbReference>
<dbReference type="Gene3D" id="3.20.20.190">
    <property type="entry name" value="Phosphatidylinositol (PI) phosphodiesterase"/>
    <property type="match status" value="1"/>
</dbReference>
<dbReference type="EMBL" id="SOAX01000005">
    <property type="protein sequence ID" value="TDT39337.1"/>
    <property type="molecule type" value="Genomic_DNA"/>
</dbReference>
<dbReference type="PANTHER" id="PTHR46211">
    <property type="entry name" value="GLYCEROPHOSPHORYL DIESTER PHOSPHODIESTERASE"/>
    <property type="match status" value="1"/>
</dbReference>
<dbReference type="SUPFAM" id="SSF51695">
    <property type="entry name" value="PLC-like phosphodiesterases"/>
    <property type="match status" value="1"/>
</dbReference>
<feature type="domain" description="GP-PDE" evidence="1">
    <location>
        <begin position="1"/>
        <end position="237"/>
    </location>
</feature>
<dbReference type="InterPro" id="IPR017946">
    <property type="entry name" value="PLC-like_Pdiesterase_TIM-brl"/>
</dbReference>
<dbReference type="CDD" id="cd08556">
    <property type="entry name" value="GDPD"/>
    <property type="match status" value="1"/>
</dbReference>
<reference evidence="2 3" key="1">
    <citation type="submission" date="2019-03" db="EMBL/GenBank/DDBJ databases">
        <title>Genomic Encyclopedia of Type Strains, Phase IV (KMG-IV): sequencing the most valuable type-strain genomes for metagenomic binning, comparative biology and taxonomic classification.</title>
        <authorList>
            <person name="Goeker M."/>
        </authorList>
    </citation>
    <scope>NUCLEOTIDE SEQUENCE [LARGE SCALE GENOMIC DNA]</scope>
    <source>
        <strain evidence="2 3">DSM 15505</strain>
    </source>
</reference>
<dbReference type="GO" id="GO:0006629">
    <property type="term" value="P:lipid metabolic process"/>
    <property type="evidence" value="ECO:0007669"/>
    <property type="project" value="InterPro"/>
</dbReference>
<proteinExistence type="predicted"/>
<comment type="caution">
    <text evidence="2">The sequence shown here is derived from an EMBL/GenBank/DDBJ whole genome shotgun (WGS) entry which is preliminary data.</text>
</comment>
<dbReference type="GO" id="GO:0008081">
    <property type="term" value="F:phosphoric diester hydrolase activity"/>
    <property type="evidence" value="ECO:0007669"/>
    <property type="project" value="InterPro"/>
</dbReference>
<evidence type="ECO:0000313" key="3">
    <source>
        <dbReference type="Proteomes" id="UP000295830"/>
    </source>
</evidence>
<dbReference type="Pfam" id="PF03009">
    <property type="entry name" value="GDPD"/>
    <property type="match status" value="1"/>
</dbReference>
<evidence type="ECO:0000313" key="2">
    <source>
        <dbReference type="EMBL" id="TDT39337.1"/>
    </source>
</evidence>
<protein>
    <submittedName>
        <fullName evidence="2">Glycerophosphoryl diester phosphodiesterase</fullName>
    </submittedName>
</protein>